<comment type="caution">
    <text evidence="6">The sequence shown here is derived from an EMBL/GenBank/DDBJ whole genome shotgun (WGS) entry which is preliminary data.</text>
</comment>
<reference evidence="6" key="1">
    <citation type="journal article" date="2023" name="Mol. Phylogenet. Evol.">
        <title>Genome-scale phylogeny and comparative genomics of the fungal order Sordariales.</title>
        <authorList>
            <person name="Hensen N."/>
            <person name="Bonometti L."/>
            <person name="Westerberg I."/>
            <person name="Brannstrom I.O."/>
            <person name="Guillou S."/>
            <person name="Cros-Aarteil S."/>
            <person name="Calhoun S."/>
            <person name="Haridas S."/>
            <person name="Kuo A."/>
            <person name="Mondo S."/>
            <person name="Pangilinan J."/>
            <person name="Riley R."/>
            <person name="LaButti K."/>
            <person name="Andreopoulos B."/>
            <person name="Lipzen A."/>
            <person name="Chen C."/>
            <person name="Yan M."/>
            <person name="Daum C."/>
            <person name="Ng V."/>
            <person name="Clum A."/>
            <person name="Steindorff A."/>
            <person name="Ohm R.A."/>
            <person name="Martin F."/>
            <person name="Silar P."/>
            <person name="Natvig D.O."/>
            <person name="Lalanne C."/>
            <person name="Gautier V."/>
            <person name="Ament-Velasquez S.L."/>
            <person name="Kruys A."/>
            <person name="Hutchinson M.I."/>
            <person name="Powell A.J."/>
            <person name="Barry K."/>
            <person name="Miller A.N."/>
            <person name="Grigoriev I.V."/>
            <person name="Debuchy R."/>
            <person name="Gladieux P."/>
            <person name="Hiltunen Thoren M."/>
            <person name="Johannesson H."/>
        </authorList>
    </citation>
    <scope>NUCLEOTIDE SEQUENCE</scope>
    <source>
        <strain evidence="6">CBS 958.72</strain>
    </source>
</reference>
<keyword evidence="2" id="KW-0645">Protease</keyword>
<dbReference type="SUPFAM" id="SSF54001">
    <property type="entry name" value="Cysteine proteinases"/>
    <property type="match status" value="1"/>
</dbReference>
<organism evidence="6 7">
    <name type="scientific">Lasiosphaeria ovina</name>
    <dbReference type="NCBI Taxonomy" id="92902"/>
    <lineage>
        <taxon>Eukaryota</taxon>
        <taxon>Fungi</taxon>
        <taxon>Dikarya</taxon>
        <taxon>Ascomycota</taxon>
        <taxon>Pezizomycotina</taxon>
        <taxon>Sordariomycetes</taxon>
        <taxon>Sordariomycetidae</taxon>
        <taxon>Sordariales</taxon>
        <taxon>Lasiosphaeriaceae</taxon>
        <taxon>Lasiosphaeria</taxon>
    </lineage>
</organism>
<evidence type="ECO:0000313" key="7">
    <source>
        <dbReference type="Proteomes" id="UP001287356"/>
    </source>
</evidence>
<reference evidence="6" key="2">
    <citation type="submission" date="2023-06" db="EMBL/GenBank/DDBJ databases">
        <authorList>
            <consortium name="Lawrence Berkeley National Laboratory"/>
            <person name="Haridas S."/>
            <person name="Hensen N."/>
            <person name="Bonometti L."/>
            <person name="Westerberg I."/>
            <person name="Brannstrom I.O."/>
            <person name="Guillou S."/>
            <person name="Cros-Aarteil S."/>
            <person name="Calhoun S."/>
            <person name="Kuo A."/>
            <person name="Mondo S."/>
            <person name="Pangilinan J."/>
            <person name="Riley R."/>
            <person name="Labutti K."/>
            <person name="Andreopoulos B."/>
            <person name="Lipzen A."/>
            <person name="Chen C."/>
            <person name="Yanf M."/>
            <person name="Daum C."/>
            <person name="Ng V."/>
            <person name="Clum A."/>
            <person name="Steindorff A."/>
            <person name="Ohm R."/>
            <person name="Martin F."/>
            <person name="Silar P."/>
            <person name="Natvig D."/>
            <person name="Lalanne C."/>
            <person name="Gautier V."/>
            <person name="Ament-Velasquez S.L."/>
            <person name="Kruys A."/>
            <person name="Hutchinson M.I."/>
            <person name="Powell A.J."/>
            <person name="Barry K."/>
            <person name="Miller A.N."/>
            <person name="Grigoriev I.V."/>
            <person name="Debuchy R."/>
            <person name="Gladieux P."/>
            <person name="Thoren M.H."/>
            <person name="Johannesson H."/>
        </authorList>
    </citation>
    <scope>NUCLEOTIDE SEQUENCE</scope>
    <source>
        <strain evidence="6">CBS 958.72</strain>
    </source>
</reference>
<keyword evidence="7" id="KW-1185">Reference proteome</keyword>
<feature type="compositionally biased region" description="Basic and acidic residues" evidence="4">
    <location>
        <begin position="159"/>
        <end position="176"/>
    </location>
</feature>
<feature type="region of interest" description="Disordered" evidence="4">
    <location>
        <begin position="131"/>
        <end position="222"/>
    </location>
</feature>
<dbReference type="PROSITE" id="PS50600">
    <property type="entry name" value="ULP_PROTEASE"/>
    <property type="match status" value="1"/>
</dbReference>
<evidence type="ECO:0000256" key="1">
    <source>
        <dbReference type="ARBA" id="ARBA00005234"/>
    </source>
</evidence>
<evidence type="ECO:0000313" key="6">
    <source>
        <dbReference type="EMBL" id="KAK3358654.1"/>
    </source>
</evidence>
<dbReference type="GO" id="GO:0006508">
    <property type="term" value="P:proteolysis"/>
    <property type="evidence" value="ECO:0007669"/>
    <property type="project" value="UniProtKB-KW"/>
</dbReference>
<dbReference type="InterPro" id="IPR003653">
    <property type="entry name" value="Peptidase_C48_C"/>
</dbReference>
<evidence type="ECO:0000256" key="2">
    <source>
        <dbReference type="ARBA" id="ARBA00022670"/>
    </source>
</evidence>
<keyword evidence="3" id="KW-0378">Hydrolase</keyword>
<accession>A0AAE0JS17</accession>
<gene>
    <name evidence="6" type="ORF">B0T24DRAFT_600092</name>
</gene>
<evidence type="ECO:0000256" key="3">
    <source>
        <dbReference type="ARBA" id="ARBA00022801"/>
    </source>
</evidence>
<feature type="compositionally biased region" description="Polar residues" evidence="4">
    <location>
        <begin position="104"/>
        <end position="114"/>
    </location>
</feature>
<dbReference type="InterPro" id="IPR038765">
    <property type="entry name" value="Papain-like_cys_pep_sf"/>
</dbReference>
<feature type="domain" description="Ubiquitin-like protease family profile" evidence="5">
    <location>
        <begin position="550"/>
        <end position="712"/>
    </location>
</feature>
<dbReference type="EMBL" id="JAULSN010000015">
    <property type="protein sequence ID" value="KAK3358654.1"/>
    <property type="molecule type" value="Genomic_DNA"/>
</dbReference>
<name>A0AAE0JS17_9PEZI</name>
<evidence type="ECO:0000256" key="4">
    <source>
        <dbReference type="SAM" id="MobiDB-lite"/>
    </source>
</evidence>
<dbReference type="Pfam" id="PF02902">
    <property type="entry name" value="Peptidase_C48"/>
    <property type="match status" value="1"/>
</dbReference>
<dbReference type="AlphaFoldDB" id="A0AAE0JS17"/>
<dbReference type="Proteomes" id="UP001287356">
    <property type="component" value="Unassembled WGS sequence"/>
</dbReference>
<evidence type="ECO:0000259" key="5">
    <source>
        <dbReference type="PROSITE" id="PS50600"/>
    </source>
</evidence>
<feature type="compositionally biased region" description="Low complexity" evidence="4">
    <location>
        <begin position="93"/>
        <end position="103"/>
    </location>
</feature>
<dbReference type="GO" id="GO:0008234">
    <property type="term" value="F:cysteine-type peptidase activity"/>
    <property type="evidence" value="ECO:0007669"/>
    <property type="project" value="InterPro"/>
</dbReference>
<proteinExistence type="inferred from homology"/>
<protein>
    <recommendedName>
        <fullName evidence="5">Ubiquitin-like protease family profile domain-containing protein</fullName>
    </recommendedName>
</protein>
<comment type="similarity">
    <text evidence="1">Belongs to the peptidase C48 family.</text>
</comment>
<dbReference type="GO" id="GO:0019783">
    <property type="term" value="F:ubiquitin-like protein peptidase activity"/>
    <property type="evidence" value="ECO:0007669"/>
    <property type="project" value="UniProtKB-ARBA"/>
</dbReference>
<feature type="region of interest" description="Disordered" evidence="4">
    <location>
        <begin position="61"/>
        <end position="114"/>
    </location>
</feature>
<dbReference type="Gene3D" id="3.40.395.10">
    <property type="entry name" value="Adenoviral Proteinase, Chain A"/>
    <property type="match status" value="1"/>
</dbReference>
<sequence>MKRSALFHLRQFVSAVQTAGISQSEISTIVQELCDKAPDIARIFVKEALKHIDVDIDDTDASARRPKRKRILDPSYVPPRASNIKKASKVRAAESPAEPAGESTTTRSDNSFGYEISPNQISVMAEAPIPRQEVNGGGESNSTETLSKIGAAFPNGNTSHHDLSTAKDAGNEKNESSPETGEMQLDEPVVRQATHKRGRGAGVLSGPRPSTPSPPDHLKMQPSPQIEEIPRPDVSLVFENSVLESPSPHPYVERSSFYDMLAETITVIEMMSKKTEEASPGAHSAILRALLTDTIWAKTDKVEASESAWSATDMRSWSTLMWIHLLEAGQSRSKTTTILNLIEEMGAAVWYEAQLRQIAGSGLVTKRGKPRVRVASALLDSLLRGDESNPAPEQRIQERATDIRRQMISKAVSRGNKLRTIVSKTSLGILFRPKIWEYVKMKDDEFEKIAESFQADPRQVQLLSVLGEQVQLLVDEGRPNLSSFFASLEPKLVVTPEEASRLRADFGHETDALPAGFLDAEVDQLVGMARELLGKQEFGEFDCIKINGEVDFPCDSLDRLRPDGWLDMWSIAAVMEMTDKLRSVRYGLSVDLDEVKEGGAVPKEKPLRLWRQKVDQYREKAAGVPLIYLCPLNLNASHFTLLEINEQAEMIYHYDSMANRRIIQRKTKTSRVRQVVEEEFGYLGFGYEEAACPQQTDSSSCGPIVVRNARLRMNGLSAGTWQCEVNPERMRKDMVELFHMWLDRALQAKANHGSSNLGGMGATGILIEFMINSAESIEFGDGEFLSRRWSASASTGLSMSASFGGKDFLFGC</sequence>